<dbReference type="RefSeq" id="WP_285457850.1">
    <property type="nucleotide sequence ID" value="NZ_CP127173.1"/>
</dbReference>
<dbReference type="InterPro" id="IPR035897">
    <property type="entry name" value="Toll_tir_struct_dom_sf"/>
</dbReference>
<gene>
    <name evidence="2" type="ORF">QP939_17545</name>
</gene>
<dbReference type="SUPFAM" id="SSF48452">
    <property type="entry name" value="TPR-like"/>
    <property type="match status" value="2"/>
</dbReference>
<proteinExistence type="predicted"/>
<dbReference type="Gene3D" id="3.40.50.300">
    <property type="entry name" value="P-loop containing nucleotide triphosphate hydrolases"/>
    <property type="match status" value="1"/>
</dbReference>
<dbReference type="Pfam" id="PF13676">
    <property type="entry name" value="TIR_2"/>
    <property type="match status" value="1"/>
</dbReference>
<evidence type="ECO:0000259" key="1">
    <source>
        <dbReference type="PROSITE" id="PS50104"/>
    </source>
</evidence>
<evidence type="ECO:0000313" key="3">
    <source>
        <dbReference type="Proteomes" id="UP001227101"/>
    </source>
</evidence>
<dbReference type="Pfam" id="PF13424">
    <property type="entry name" value="TPR_12"/>
    <property type="match status" value="1"/>
</dbReference>
<reference evidence="2 3" key="1">
    <citation type="submission" date="2023-06" db="EMBL/GenBank/DDBJ databases">
        <authorList>
            <person name="Oyuntsetseg B."/>
            <person name="Kim S.B."/>
        </authorList>
    </citation>
    <scope>NUCLEOTIDE SEQUENCE [LARGE SCALE GENOMIC DNA]</scope>
    <source>
        <strain evidence="2 3">2-2</strain>
    </source>
</reference>
<evidence type="ECO:0000313" key="2">
    <source>
        <dbReference type="EMBL" id="WIV60279.1"/>
    </source>
</evidence>
<accession>A0ABY8XX41</accession>
<keyword evidence="3" id="KW-1185">Reference proteome</keyword>
<dbReference type="SUPFAM" id="SSF52200">
    <property type="entry name" value="Toll/Interleukin receptor TIR domain"/>
    <property type="match status" value="1"/>
</dbReference>
<sequence>MTGSYDIFLSFTWADSVEVNALQDALEAAGLRVFRDREIERFEGITEKLDAALAGSKVLLAYYSRRFPTRYACQWELTSAFLAAQRLGDPRRRVLVVNPESDGNHIAPIELEDAAYAGRPRNDRERAKTVERVAEMVRAATTPLGAVRSTAPLLPRLLRPRRFVGRYRQLWAIHSALHARELPATTPRTSAALAVVRGFAGLGKTSLAEQYAFLFRDAFPGGVRWLGLFGEDDPVGALARFHGQLRAIADDLGADVGDLPPDQVRAVVARRIEAAREPQLWIIDDVPSELPADVLDQLVMPTSYVRTVLTTRSGNPDWAAPVVELGGLSEDEASALYTEIVGSADPEELAAVRRLVERCGGHPIVLTSVVTAYRDRRGAVGFADALDSMPTAAADVLRRAIGECTPTARRILRIAAALSRAPVPPDLVRRVLPEDNVADAVAELSRRALLTNLGTEWDVHALVREAAGLDDALTRETASAVLALSGGADRFHQHAAALARHDCVPADQRARLLRAGLDWFRGQGDIVAARDAANRILAVDGVAAADLVAAGAALVDAGDFAKAVEVCRPLVDSEDAFRARLVCARALDQLGRYADADPVWPDVVPESLPEGEKAEARVSMAVAKRMRGRFRDAIELLGTRDADPRARLELARLRIITGDLKQARTIAEAIIREHDTPDHERHPLRLEAIGVHAEAEMSLELIELKVRDENWDALEAQLRSAHDSLAGLLGKRSPLALAAGVRCARTSVTRGRPKRALREFAELDEPVRDVFGEHHPLHHWLRYSTAQAHGQLKQYDEAVAILRDLLENQRNSIGPHHPDTMRTQLDLGIALAMTGHKRTAVPLVVEADRRIGESLGWQAELRNRAGVTRALMNLPPFAWRLFAGFDEFFGKKPED</sequence>
<dbReference type="Gene3D" id="3.40.50.10140">
    <property type="entry name" value="Toll/interleukin-1 receptor homology (TIR) domain"/>
    <property type="match status" value="1"/>
</dbReference>
<dbReference type="PROSITE" id="PS50104">
    <property type="entry name" value="TIR"/>
    <property type="match status" value="1"/>
</dbReference>
<dbReference type="InterPro" id="IPR011990">
    <property type="entry name" value="TPR-like_helical_dom_sf"/>
</dbReference>
<name>A0ABY8XX41_9PSEU</name>
<protein>
    <submittedName>
        <fullName evidence="2">Tetratricopeptide repeat protein</fullName>
    </submittedName>
</protein>
<dbReference type="InterPro" id="IPR027417">
    <property type="entry name" value="P-loop_NTPase"/>
</dbReference>
<organism evidence="2 3">
    <name type="scientific">Amycolatopsis nalaikhensis</name>
    <dbReference type="NCBI Taxonomy" id="715472"/>
    <lineage>
        <taxon>Bacteria</taxon>
        <taxon>Bacillati</taxon>
        <taxon>Actinomycetota</taxon>
        <taxon>Actinomycetes</taxon>
        <taxon>Pseudonocardiales</taxon>
        <taxon>Pseudonocardiaceae</taxon>
        <taxon>Amycolatopsis</taxon>
    </lineage>
</organism>
<dbReference type="Proteomes" id="UP001227101">
    <property type="component" value="Chromosome"/>
</dbReference>
<dbReference type="InterPro" id="IPR000157">
    <property type="entry name" value="TIR_dom"/>
</dbReference>
<dbReference type="Gene3D" id="1.25.40.10">
    <property type="entry name" value="Tetratricopeptide repeat domain"/>
    <property type="match status" value="2"/>
</dbReference>
<feature type="domain" description="TIR" evidence="1">
    <location>
        <begin position="3"/>
        <end position="141"/>
    </location>
</feature>
<dbReference type="SUPFAM" id="SSF52540">
    <property type="entry name" value="P-loop containing nucleoside triphosphate hydrolases"/>
    <property type="match status" value="1"/>
</dbReference>
<dbReference type="EMBL" id="CP127173">
    <property type="protein sequence ID" value="WIV60279.1"/>
    <property type="molecule type" value="Genomic_DNA"/>
</dbReference>